<dbReference type="AlphaFoldDB" id="A0AA38YX49"/>
<sequence length="234" mass="26248">MSLYMWFIQKINVAYGHLLIKEGVDIPITCTHVEQVFRIPPGGRKLVLDNHYHRDGRVPSIQNIERLMVETENAKEFCQLFIIFTCTTVLASTMCLEGHHALWHAPPKVVTRDFHHALLNEGVENNGLTNDSNTVMEMGAGNESFQAIVAHMEATCRQIDATQAQMNNLIVAYGHNLITLKKLQPNPSIPIDEDFQPFENMADVAEPIVERPVDEAIVKGDDDVGPPNDVSPRQ</sequence>
<dbReference type="Proteomes" id="UP001168098">
    <property type="component" value="Unassembled WGS sequence"/>
</dbReference>
<organism evidence="1 2">
    <name type="scientific">Vitis rotundifolia</name>
    <name type="common">Muscadine grape</name>
    <dbReference type="NCBI Taxonomy" id="103349"/>
    <lineage>
        <taxon>Eukaryota</taxon>
        <taxon>Viridiplantae</taxon>
        <taxon>Streptophyta</taxon>
        <taxon>Embryophyta</taxon>
        <taxon>Tracheophyta</taxon>
        <taxon>Spermatophyta</taxon>
        <taxon>Magnoliopsida</taxon>
        <taxon>eudicotyledons</taxon>
        <taxon>Gunneridae</taxon>
        <taxon>Pentapetalae</taxon>
        <taxon>rosids</taxon>
        <taxon>Vitales</taxon>
        <taxon>Vitaceae</taxon>
        <taxon>Viteae</taxon>
        <taxon>Vitis</taxon>
    </lineage>
</organism>
<keyword evidence="2" id="KW-1185">Reference proteome</keyword>
<proteinExistence type="predicted"/>
<gene>
    <name evidence="1" type="ORF">PVL29_022829</name>
</gene>
<reference evidence="1 2" key="1">
    <citation type="journal article" date="2023" name="BMC Biotechnol.">
        <title>Vitis rotundifolia cv Carlos genome sequencing.</title>
        <authorList>
            <person name="Huff M."/>
            <person name="Hulse-Kemp A."/>
            <person name="Scheffler B."/>
            <person name="Youngblood R."/>
            <person name="Simpson S."/>
            <person name="Babiker E."/>
            <person name="Staton M."/>
        </authorList>
    </citation>
    <scope>NUCLEOTIDE SEQUENCE [LARGE SCALE GENOMIC DNA]</scope>
    <source>
        <tissue evidence="1">Leaf</tissue>
    </source>
</reference>
<comment type="caution">
    <text evidence="1">The sequence shown here is derived from an EMBL/GenBank/DDBJ whole genome shotgun (WGS) entry which is preliminary data.</text>
</comment>
<evidence type="ECO:0000313" key="2">
    <source>
        <dbReference type="Proteomes" id="UP001168098"/>
    </source>
</evidence>
<name>A0AA38YX49_VITRO</name>
<accession>A0AA38YX49</accession>
<protein>
    <submittedName>
        <fullName evidence="1">Uncharacterized protein</fullName>
    </submittedName>
</protein>
<dbReference type="EMBL" id="JARBHA010000017">
    <property type="protein sequence ID" value="KAJ9678059.1"/>
    <property type="molecule type" value="Genomic_DNA"/>
</dbReference>
<evidence type="ECO:0000313" key="1">
    <source>
        <dbReference type="EMBL" id="KAJ9678059.1"/>
    </source>
</evidence>